<accession>A0ABV4SKI7</accession>
<evidence type="ECO:0000313" key="2">
    <source>
        <dbReference type="EMBL" id="MFA3838721.1"/>
    </source>
</evidence>
<feature type="region of interest" description="Disordered" evidence="1">
    <location>
        <begin position="1"/>
        <end position="25"/>
    </location>
</feature>
<organism evidence="2 3">
    <name type="scientific">Streptomyces aureus</name>
    <dbReference type="NCBI Taxonomy" id="193461"/>
    <lineage>
        <taxon>Bacteria</taxon>
        <taxon>Bacillati</taxon>
        <taxon>Actinomycetota</taxon>
        <taxon>Actinomycetes</taxon>
        <taxon>Kitasatosporales</taxon>
        <taxon>Streptomycetaceae</taxon>
        <taxon>Streptomyces</taxon>
    </lineage>
</organism>
<feature type="compositionally biased region" description="Low complexity" evidence="1">
    <location>
        <begin position="40"/>
        <end position="50"/>
    </location>
</feature>
<sequence>MSASERDVPQQPRVAPGHGDMSGIAASGLSMRDLLASCAAASAVSTPPAAEEGEGEAEGAGACAGEGRRDAA</sequence>
<gene>
    <name evidence="2" type="ORF">ACEG43_21525</name>
</gene>
<dbReference type="Proteomes" id="UP001571476">
    <property type="component" value="Unassembled WGS sequence"/>
</dbReference>
<name>A0ABV4SKI7_9ACTN</name>
<proteinExistence type="predicted"/>
<protein>
    <submittedName>
        <fullName evidence="2">Uncharacterized protein</fullName>
    </submittedName>
</protein>
<feature type="region of interest" description="Disordered" evidence="1">
    <location>
        <begin position="40"/>
        <end position="72"/>
    </location>
</feature>
<keyword evidence="3" id="KW-1185">Reference proteome</keyword>
<dbReference type="RefSeq" id="WP_372563756.1">
    <property type="nucleotide sequence ID" value="NZ_JBGOSP010000010.1"/>
</dbReference>
<comment type="caution">
    <text evidence="2">The sequence shown here is derived from an EMBL/GenBank/DDBJ whole genome shotgun (WGS) entry which is preliminary data.</text>
</comment>
<evidence type="ECO:0000313" key="3">
    <source>
        <dbReference type="Proteomes" id="UP001571476"/>
    </source>
</evidence>
<reference evidence="2 3" key="1">
    <citation type="submission" date="2024-08" db="EMBL/GenBank/DDBJ databases">
        <title>Genome sequence of Streptomyces aureus CACIA-1.46HGO.</title>
        <authorList>
            <person name="Evangelista-Martinez Z."/>
        </authorList>
    </citation>
    <scope>NUCLEOTIDE SEQUENCE [LARGE SCALE GENOMIC DNA]</scope>
    <source>
        <strain evidence="2 3">CACIA-1.46HGO</strain>
    </source>
</reference>
<evidence type="ECO:0000256" key="1">
    <source>
        <dbReference type="SAM" id="MobiDB-lite"/>
    </source>
</evidence>
<dbReference type="EMBL" id="JBGOSP010000010">
    <property type="protein sequence ID" value="MFA3838721.1"/>
    <property type="molecule type" value="Genomic_DNA"/>
</dbReference>